<name>A0A951UR00_9CYAN</name>
<dbReference type="AlphaFoldDB" id="A0A951UR00"/>
<reference evidence="1" key="1">
    <citation type="submission" date="2021-05" db="EMBL/GenBank/DDBJ databases">
        <authorList>
            <person name="Pietrasiak N."/>
            <person name="Ward R."/>
            <person name="Stajich J.E."/>
            <person name="Kurbessoian T."/>
        </authorList>
    </citation>
    <scope>NUCLEOTIDE SEQUENCE</scope>
    <source>
        <strain evidence="1">GSE-NOS-MK-12-04C</strain>
    </source>
</reference>
<evidence type="ECO:0000313" key="2">
    <source>
        <dbReference type="Proteomes" id="UP000729701"/>
    </source>
</evidence>
<accession>A0A951UR00</accession>
<dbReference type="Proteomes" id="UP000729701">
    <property type="component" value="Unassembled WGS sequence"/>
</dbReference>
<protein>
    <submittedName>
        <fullName evidence="1">Uncharacterized protein</fullName>
    </submittedName>
</protein>
<sequence>MSGENSNEYNIGSIGGNFNQSIQGGYVQVHGNYINMSQDLPQAAAQIQELLTQLQSQGYSRKDAQQKVANDWANEAKSNPQAKGKLVKLGQYMRDGAANGVIGEVAVEIIKLALRLSGIPLP</sequence>
<evidence type="ECO:0000313" key="1">
    <source>
        <dbReference type="EMBL" id="MBW4666162.1"/>
    </source>
</evidence>
<proteinExistence type="predicted"/>
<dbReference type="EMBL" id="JAHHGZ010000002">
    <property type="protein sequence ID" value="MBW4666162.1"/>
    <property type="molecule type" value="Genomic_DNA"/>
</dbReference>
<reference evidence="1" key="2">
    <citation type="journal article" date="2022" name="Microbiol. Resour. Announc.">
        <title>Metagenome Sequencing to Explore Phylogenomics of Terrestrial Cyanobacteria.</title>
        <authorList>
            <person name="Ward R.D."/>
            <person name="Stajich J.E."/>
            <person name="Johansen J.R."/>
            <person name="Huntemann M."/>
            <person name="Clum A."/>
            <person name="Foster B."/>
            <person name="Foster B."/>
            <person name="Roux S."/>
            <person name="Palaniappan K."/>
            <person name="Varghese N."/>
            <person name="Mukherjee S."/>
            <person name="Reddy T.B.K."/>
            <person name="Daum C."/>
            <person name="Copeland A."/>
            <person name="Chen I.A."/>
            <person name="Ivanova N.N."/>
            <person name="Kyrpides N.C."/>
            <person name="Shapiro N."/>
            <person name="Eloe-Fadrosh E.A."/>
            <person name="Pietrasiak N."/>
        </authorList>
    </citation>
    <scope>NUCLEOTIDE SEQUENCE</scope>
    <source>
        <strain evidence="1">GSE-NOS-MK-12-04C</strain>
    </source>
</reference>
<gene>
    <name evidence="1" type="ORF">KME60_01665</name>
</gene>
<organism evidence="1 2">
    <name type="scientific">Cyanomargarita calcarea GSE-NOS-MK-12-04C</name>
    <dbReference type="NCBI Taxonomy" id="2839659"/>
    <lineage>
        <taxon>Bacteria</taxon>
        <taxon>Bacillati</taxon>
        <taxon>Cyanobacteriota</taxon>
        <taxon>Cyanophyceae</taxon>
        <taxon>Nostocales</taxon>
        <taxon>Cyanomargaritaceae</taxon>
        <taxon>Cyanomargarita</taxon>
    </lineage>
</organism>
<comment type="caution">
    <text evidence="1">The sequence shown here is derived from an EMBL/GenBank/DDBJ whole genome shotgun (WGS) entry which is preliminary data.</text>
</comment>